<sequence length="132" mass="13990">MAKKKKSAAFLARNASGTVASCRTHKLHNVQVSIGLCAFHSYFLYAFGLPRIRLFIPLGPLATLTGEAWRGTVNGLAGHNFVLTYRKDGGKGGGGRCVDGLCACPRALSPPPGPALRQTVECAHETGRGRGR</sequence>
<gene>
    <name evidence="1" type="primary">WBGene00204459</name>
</gene>
<keyword evidence="2" id="KW-1185">Reference proteome</keyword>
<reference evidence="2" key="1">
    <citation type="journal article" date="2008" name="Nat. Genet.">
        <title>The Pristionchus pacificus genome provides a unique perspective on nematode lifestyle and parasitism.</title>
        <authorList>
            <person name="Dieterich C."/>
            <person name="Clifton S.W."/>
            <person name="Schuster L.N."/>
            <person name="Chinwalla A."/>
            <person name="Delehaunty K."/>
            <person name="Dinkelacker I."/>
            <person name="Fulton L."/>
            <person name="Fulton R."/>
            <person name="Godfrey J."/>
            <person name="Minx P."/>
            <person name="Mitreva M."/>
            <person name="Roeseler W."/>
            <person name="Tian H."/>
            <person name="Witte H."/>
            <person name="Yang S.P."/>
            <person name="Wilson R.K."/>
            <person name="Sommer R.J."/>
        </authorList>
    </citation>
    <scope>NUCLEOTIDE SEQUENCE [LARGE SCALE GENOMIC DNA]</scope>
    <source>
        <strain evidence="2">PS312</strain>
    </source>
</reference>
<accession>A0A2A6CVG2</accession>
<reference evidence="1" key="2">
    <citation type="submission" date="2022-06" db="UniProtKB">
        <authorList>
            <consortium name="EnsemblMetazoa"/>
        </authorList>
    </citation>
    <scope>IDENTIFICATION</scope>
    <source>
        <strain evidence="1">PS312</strain>
    </source>
</reference>
<dbReference type="AlphaFoldDB" id="A0A2A6CVG2"/>
<accession>A0A8R1UKF2</accession>
<evidence type="ECO:0000313" key="1">
    <source>
        <dbReference type="EnsemblMetazoa" id="PPA31594.1"/>
    </source>
</evidence>
<dbReference type="EnsemblMetazoa" id="PPA31594.1">
    <property type="protein sequence ID" value="PPA31594.1"/>
    <property type="gene ID" value="WBGene00204459"/>
</dbReference>
<dbReference type="Proteomes" id="UP000005239">
    <property type="component" value="Unassembled WGS sequence"/>
</dbReference>
<name>A0A2A6CVG2_PRIPA</name>
<protein>
    <submittedName>
        <fullName evidence="1">Uncharacterized protein</fullName>
    </submittedName>
</protein>
<evidence type="ECO:0000313" key="2">
    <source>
        <dbReference type="Proteomes" id="UP000005239"/>
    </source>
</evidence>
<proteinExistence type="predicted"/>
<organism evidence="1 2">
    <name type="scientific">Pristionchus pacificus</name>
    <name type="common">Parasitic nematode worm</name>
    <dbReference type="NCBI Taxonomy" id="54126"/>
    <lineage>
        <taxon>Eukaryota</taxon>
        <taxon>Metazoa</taxon>
        <taxon>Ecdysozoa</taxon>
        <taxon>Nematoda</taxon>
        <taxon>Chromadorea</taxon>
        <taxon>Rhabditida</taxon>
        <taxon>Rhabditina</taxon>
        <taxon>Diplogasteromorpha</taxon>
        <taxon>Diplogasteroidea</taxon>
        <taxon>Neodiplogasteridae</taxon>
        <taxon>Pristionchus</taxon>
    </lineage>
</organism>